<dbReference type="EMBL" id="DVMN01000072">
    <property type="protein sequence ID" value="HIU21391.1"/>
    <property type="molecule type" value="Genomic_DNA"/>
</dbReference>
<reference evidence="2" key="2">
    <citation type="journal article" date="2021" name="PeerJ">
        <title>Extensive microbial diversity within the chicken gut microbiome revealed by metagenomics and culture.</title>
        <authorList>
            <person name="Gilroy R."/>
            <person name="Ravi A."/>
            <person name="Getino M."/>
            <person name="Pursley I."/>
            <person name="Horton D.L."/>
            <person name="Alikhan N.F."/>
            <person name="Baker D."/>
            <person name="Gharbi K."/>
            <person name="Hall N."/>
            <person name="Watson M."/>
            <person name="Adriaenssens E.M."/>
            <person name="Foster-Nyarko E."/>
            <person name="Jarju S."/>
            <person name="Secka A."/>
            <person name="Antonio M."/>
            <person name="Oren A."/>
            <person name="Chaudhuri R.R."/>
            <person name="La Ragione R."/>
            <person name="Hildebrand F."/>
            <person name="Pallen M.J."/>
        </authorList>
    </citation>
    <scope>NUCLEOTIDE SEQUENCE</scope>
    <source>
        <strain evidence="2">1063</strain>
    </source>
</reference>
<evidence type="ECO:0000313" key="3">
    <source>
        <dbReference type="Proteomes" id="UP000824088"/>
    </source>
</evidence>
<dbReference type="InterPro" id="IPR016181">
    <property type="entry name" value="Acyl_CoA_acyltransferase"/>
</dbReference>
<dbReference type="CDD" id="cd04301">
    <property type="entry name" value="NAT_SF"/>
    <property type="match status" value="1"/>
</dbReference>
<organism evidence="2 3">
    <name type="scientific">Candidatus Limadaptatus stercorigallinarum</name>
    <dbReference type="NCBI Taxonomy" id="2840845"/>
    <lineage>
        <taxon>Bacteria</taxon>
        <taxon>Bacillati</taxon>
        <taxon>Bacillota</taxon>
        <taxon>Clostridia</taxon>
        <taxon>Eubacteriales</taxon>
        <taxon>Candidatus Limadaptatus</taxon>
    </lineage>
</organism>
<proteinExistence type="predicted"/>
<feature type="domain" description="N-acetyltransferase" evidence="1">
    <location>
        <begin position="1"/>
        <end position="138"/>
    </location>
</feature>
<dbReference type="InterPro" id="IPR000182">
    <property type="entry name" value="GNAT_dom"/>
</dbReference>
<gene>
    <name evidence="2" type="ORF">IAD51_04075</name>
</gene>
<dbReference type="AlphaFoldDB" id="A0A9D1HRN0"/>
<dbReference type="SUPFAM" id="SSF55729">
    <property type="entry name" value="Acyl-CoA N-acyltransferases (Nat)"/>
    <property type="match status" value="1"/>
</dbReference>
<dbReference type="PROSITE" id="PS51186">
    <property type="entry name" value="GNAT"/>
    <property type="match status" value="1"/>
</dbReference>
<evidence type="ECO:0000313" key="2">
    <source>
        <dbReference type="EMBL" id="HIU21391.1"/>
    </source>
</evidence>
<dbReference type="Gene3D" id="3.40.630.30">
    <property type="match status" value="1"/>
</dbReference>
<name>A0A9D1HRN0_9FIRM</name>
<dbReference type="GO" id="GO:0016747">
    <property type="term" value="F:acyltransferase activity, transferring groups other than amino-acyl groups"/>
    <property type="evidence" value="ECO:0007669"/>
    <property type="project" value="InterPro"/>
</dbReference>
<evidence type="ECO:0000259" key="1">
    <source>
        <dbReference type="PROSITE" id="PS51186"/>
    </source>
</evidence>
<dbReference type="Proteomes" id="UP000824088">
    <property type="component" value="Unassembled WGS sequence"/>
</dbReference>
<dbReference type="Pfam" id="PF13673">
    <property type="entry name" value="Acetyltransf_10"/>
    <property type="match status" value="1"/>
</dbReference>
<accession>A0A9D1HRN0</accession>
<sequence length="140" mass="16260">MEIKRYDSLPQEAKDIREKVFVEEQGFKEEFDAADGVSVHLVAFDCGKPVATCRFYRKADTASFVLGRIAVVKECRGRHIGARLIAYAEDMLKNEADFILIHAQTRVRSFYEKQGYTAFGEEDFEEDCQHVWMKKRLRRG</sequence>
<comment type="caution">
    <text evidence="2">The sequence shown here is derived from an EMBL/GenBank/DDBJ whole genome shotgun (WGS) entry which is preliminary data.</text>
</comment>
<protein>
    <submittedName>
        <fullName evidence="2">GNAT family N-acetyltransferase</fullName>
    </submittedName>
</protein>
<reference evidence="2" key="1">
    <citation type="submission" date="2020-10" db="EMBL/GenBank/DDBJ databases">
        <authorList>
            <person name="Gilroy R."/>
        </authorList>
    </citation>
    <scope>NUCLEOTIDE SEQUENCE</scope>
    <source>
        <strain evidence="2">1063</strain>
    </source>
</reference>